<dbReference type="Gene3D" id="1.10.357.10">
    <property type="entry name" value="Tetracycline Repressor, domain 2"/>
    <property type="match status" value="1"/>
</dbReference>
<dbReference type="STRING" id="43678.OJAG_36580"/>
<dbReference type="Pfam" id="PF00440">
    <property type="entry name" value="TetR_N"/>
    <property type="match status" value="1"/>
</dbReference>
<dbReference type="EMBL" id="LRIE01000084">
    <property type="protein sequence ID" value="KZM33817.1"/>
    <property type="molecule type" value="Genomic_DNA"/>
</dbReference>
<dbReference type="PATRIC" id="fig|43678.3.peg.3821"/>
<keyword evidence="2 4" id="KW-0238">DNA-binding</keyword>
<feature type="DNA-binding region" description="H-T-H motif" evidence="4">
    <location>
        <begin position="31"/>
        <end position="50"/>
    </location>
</feature>
<dbReference type="GO" id="GO:0003700">
    <property type="term" value="F:DNA-binding transcription factor activity"/>
    <property type="evidence" value="ECO:0007669"/>
    <property type="project" value="TreeGrafter"/>
</dbReference>
<comment type="caution">
    <text evidence="6">The sequence shown here is derived from an EMBL/GenBank/DDBJ whole genome shotgun (WGS) entry which is preliminary data.</text>
</comment>
<dbReference type="Proteomes" id="UP000093412">
    <property type="component" value="Unassembled WGS sequence"/>
</dbReference>
<keyword evidence="1" id="KW-0805">Transcription regulation</keyword>
<evidence type="ECO:0000313" key="8">
    <source>
        <dbReference type="Proteomes" id="UP000076447"/>
    </source>
</evidence>
<feature type="domain" description="HTH tetR-type" evidence="5">
    <location>
        <begin position="8"/>
        <end position="68"/>
    </location>
</feature>
<dbReference type="OrthoDB" id="3218408at2"/>
<organism evidence="6 8">
    <name type="scientific">Oerskovia enterophila</name>
    <dbReference type="NCBI Taxonomy" id="43678"/>
    <lineage>
        <taxon>Bacteria</taxon>
        <taxon>Bacillati</taxon>
        <taxon>Actinomycetota</taxon>
        <taxon>Actinomycetes</taxon>
        <taxon>Micrococcales</taxon>
        <taxon>Cellulomonadaceae</taxon>
        <taxon>Oerskovia</taxon>
    </lineage>
</organism>
<evidence type="ECO:0000313" key="9">
    <source>
        <dbReference type="Proteomes" id="UP000093412"/>
    </source>
</evidence>
<keyword evidence="9" id="KW-1185">Reference proteome</keyword>
<dbReference type="SUPFAM" id="SSF46689">
    <property type="entry name" value="Homeodomain-like"/>
    <property type="match status" value="1"/>
</dbReference>
<evidence type="ECO:0000259" key="5">
    <source>
        <dbReference type="PROSITE" id="PS50977"/>
    </source>
</evidence>
<sequence>MPTSSPTVAKPDELALAAFTLFSTRGIAGVNMDAIAAGAGVTKGSLYWHYSSKKEVVLAACGVYYRQWREAITAATEQSTGAFAKVEAAVEYSVRSCLLDDANRVFTMEIVAQALYDQDVRVSWAGFLDEAERYFLGLAHRAVGAGELECDDVDSAVSVMFSAMEGIKQISLFRPQSCAPESELRIRAQLLSLLGTPVPGRPGKASKA</sequence>
<dbReference type="GO" id="GO:0000976">
    <property type="term" value="F:transcription cis-regulatory region binding"/>
    <property type="evidence" value="ECO:0007669"/>
    <property type="project" value="TreeGrafter"/>
</dbReference>
<dbReference type="PANTHER" id="PTHR30055:SF234">
    <property type="entry name" value="HTH-TYPE TRANSCRIPTIONAL REGULATOR BETI"/>
    <property type="match status" value="1"/>
</dbReference>
<keyword evidence="3" id="KW-0804">Transcription</keyword>
<proteinExistence type="predicted"/>
<dbReference type="SUPFAM" id="SSF48498">
    <property type="entry name" value="Tetracyclin repressor-like, C-terminal domain"/>
    <property type="match status" value="1"/>
</dbReference>
<evidence type="ECO:0000256" key="4">
    <source>
        <dbReference type="PROSITE-ProRule" id="PRU00335"/>
    </source>
</evidence>
<reference evidence="6 8" key="1">
    <citation type="submission" date="2016-01" db="EMBL/GenBank/DDBJ databases">
        <title>Genome sequence of Oerskovia enterophila VJag, an agar and cellulose degrading bacterium.</title>
        <authorList>
            <person name="Poehlein A."/>
            <person name="Jag V."/>
            <person name="Bengelsdorf F."/>
            <person name="Duerre P."/>
            <person name="Daniel R."/>
        </authorList>
    </citation>
    <scope>NUCLEOTIDE SEQUENCE [LARGE SCALE GENOMIC DNA]</scope>
    <source>
        <strain evidence="6 8">VJag</strain>
    </source>
</reference>
<dbReference type="PROSITE" id="PS50977">
    <property type="entry name" value="HTH_TETR_2"/>
    <property type="match status" value="1"/>
</dbReference>
<dbReference type="Proteomes" id="UP000076447">
    <property type="component" value="Unassembled WGS sequence"/>
</dbReference>
<evidence type="ECO:0000256" key="1">
    <source>
        <dbReference type="ARBA" id="ARBA00023015"/>
    </source>
</evidence>
<dbReference type="RefSeq" id="WP_068623518.1">
    <property type="nucleotide sequence ID" value="NZ_LRIE01000084.1"/>
</dbReference>
<dbReference type="InterPro" id="IPR001647">
    <property type="entry name" value="HTH_TetR"/>
</dbReference>
<dbReference type="InterPro" id="IPR050109">
    <property type="entry name" value="HTH-type_TetR-like_transc_reg"/>
</dbReference>
<dbReference type="PANTHER" id="PTHR30055">
    <property type="entry name" value="HTH-TYPE TRANSCRIPTIONAL REGULATOR RUTR"/>
    <property type="match status" value="1"/>
</dbReference>
<dbReference type="PRINTS" id="PR00455">
    <property type="entry name" value="HTHTETR"/>
</dbReference>
<protein>
    <submittedName>
        <fullName evidence="6">HTH-type transcriptional repressor KstR2</fullName>
    </submittedName>
</protein>
<reference evidence="7 9" key="2">
    <citation type="submission" date="2016-06" db="EMBL/GenBank/DDBJ databases">
        <title>Genome sequence of Oerskovia enterophila DSM 43852.</title>
        <authorList>
            <person name="Poehlein A."/>
            <person name="Jag V."/>
            <person name="Bengelsdorf F.R."/>
            <person name="Daniel R."/>
            <person name="Duerre P."/>
        </authorList>
    </citation>
    <scope>NUCLEOTIDE SEQUENCE [LARGE SCALE GENOMIC DNA]</scope>
    <source>
        <strain evidence="7 9">DSM 43852</strain>
    </source>
</reference>
<evidence type="ECO:0000313" key="6">
    <source>
        <dbReference type="EMBL" id="KZM33817.1"/>
    </source>
</evidence>
<evidence type="ECO:0000256" key="2">
    <source>
        <dbReference type="ARBA" id="ARBA00023125"/>
    </source>
</evidence>
<dbReference type="AlphaFoldDB" id="A0A161XBA1"/>
<evidence type="ECO:0000256" key="3">
    <source>
        <dbReference type="ARBA" id="ARBA00023163"/>
    </source>
</evidence>
<name>A0A161XBA1_9CELL</name>
<dbReference type="InterPro" id="IPR009057">
    <property type="entry name" value="Homeodomain-like_sf"/>
</dbReference>
<gene>
    <name evidence="6" type="primary">kstR2_4</name>
    <name evidence="7" type="synonym">kstR2_1</name>
    <name evidence="7" type="ORF">OERS_01190</name>
    <name evidence="6" type="ORF">OJAG_36580</name>
</gene>
<dbReference type="EMBL" id="MAQA01000001">
    <property type="protein sequence ID" value="OCI33195.1"/>
    <property type="molecule type" value="Genomic_DNA"/>
</dbReference>
<evidence type="ECO:0000313" key="7">
    <source>
        <dbReference type="EMBL" id="OCI33195.1"/>
    </source>
</evidence>
<dbReference type="InterPro" id="IPR036271">
    <property type="entry name" value="Tet_transcr_reg_TetR-rel_C_sf"/>
</dbReference>
<accession>A0A161XBA1</accession>